<evidence type="ECO:0000313" key="2">
    <source>
        <dbReference type="Proteomes" id="UP001159363"/>
    </source>
</evidence>
<protein>
    <submittedName>
        <fullName evidence="1">Uncharacterized protein</fullName>
    </submittedName>
</protein>
<evidence type="ECO:0000313" key="1">
    <source>
        <dbReference type="EMBL" id="KAJ8865529.1"/>
    </source>
</evidence>
<dbReference type="EMBL" id="JARBHB010000017">
    <property type="protein sequence ID" value="KAJ8865529.1"/>
    <property type="molecule type" value="Genomic_DNA"/>
</dbReference>
<comment type="caution">
    <text evidence="1">The sequence shown here is derived from an EMBL/GenBank/DDBJ whole genome shotgun (WGS) entry which is preliminary data.</text>
</comment>
<keyword evidence="2" id="KW-1185">Reference proteome</keyword>
<dbReference type="Proteomes" id="UP001159363">
    <property type="component" value="Chromosome 16"/>
</dbReference>
<accession>A0ABQ9G3E5</accession>
<sequence>MAFVRDPFQHSPGFGKPWKTEIRIAGPGTEPGSLARLVVRLLASQQGELGSIPGGVAPGYSHVGIVTDDAASRGSPVSPTLAFRGCFILTSIHPTKRVKHREKKNLDSDYGPDASLITPNMSQTTYENSKEQFLDVMKLHITEYIDDRTREESSSHERNEKMQIIIL</sequence>
<proteinExistence type="predicted"/>
<gene>
    <name evidence="1" type="ORF">PR048_033049</name>
</gene>
<reference evidence="1 2" key="1">
    <citation type="submission" date="2023-02" db="EMBL/GenBank/DDBJ databases">
        <title>LHISI_Scaffold_Assembly.</title>
        <authorList>
            <person name="Stuart O.P."/>
            <person name="Cleave R."/>
            <person name="Magrath M.J.L."/>
            <person name="Mikheyev A.S."/>
        </authorList>
    </citation>
    <scope>NUCLEOTIDE SEQUENCE [LARGE SCALE GENOMIC DNA]</scope>
    <source>
        <strain evidence="1">Daus_M_001</strain>
        <tissue evidence="1">Leg muscle</tissue>
    </source>
</reference>
<name>A0ABQ9G3E5_9NEOP</name>
<organism evidence="1 2">
    <name type="scientific">Dryococelus australis</name>
    <dbReference type="NCBI Taxonomy" id="614101"/>
    <lineage>
        <taxon>Eukaryota</taxon>
        <taxon>Metazoa</taxon>
        <taxon>Ecdysozoa</taxon>
        <taxon>Arthropoda</taxon>
        <taxon>Hexapoda</taxon>
        <taxon>Insecta</taxon>
        <taxon>Pterygota</taxon>
        <taxon>Neoptera</taxon>
        <taxon>Polyneoptera</taxon>
        <taxon>Phasmatodea</taxon>
        <taxon>Verophasmatodea</taxon>
        <taxon>Anareolatae</taxon>
        <taxon>Phasmatidae</taxon>
        <taxon>Eurycanthinae</taxon>
        <taxon>Dryococelus</taxon>
    </lineage>
</organism>